<name>A0A2V0NK65_9CHLO</name>
<feature type="compositionally biased region" description="Basic and acidic residues" evidence="1">
    <location>
        <begin position="24"/>
        <end position="38"/>
    </location>
</feature>
<organism evidence="2 3">
    <name type="scientific">Raphidocelis subcapitata</name>
    <dbReference type="NCBI Taxonomy" id="307507"/>
    <lineage>
        <taxon>Eukaryota</taxon>
        <taxon>Viridiplantae</taxon>
        <taxon>Chlorophyta</taxon>
        <taxon>core chlorophytes</taxon>
        <taxon>Chlorophyceae</taxon>
        <taxon>CS clade</taxon>
        <taxon>Sphaeropleales</taxon>
        <taxon>Selenastraceae</taxon>
        <taxon>Raphidocelis</taxon>
    </lineage>
</organism>
<evidence type="ECO:0000313" key="2">
    <source>
        <dbReference type="EMBL" id="GBF87671.1"/>
    </source>
</evidence>
<dbReference type="AlphaFoldDB" id="A0A2V0NK65"/>
<dbReference type="Proteomes" id="UP000247498">
    <property type="component" value="Unassembled WGS sequence"/>
</dbReference>
<evidence type="ECO:0000256" key="1">
    <source>
        <dbReference type="SAM" id="MobiDB-lite"/>
    </source>
</evidence>
<protein>
    <submittedName>
        <fullName evidence="2">Uncharacterized protein</fullName>
    </submittedName>
</protein>
<dbReference type="EMBL" id="BDRX01000002">
    <property type="protein sequence ID" value="GBF87671.1"/>
    <property type="molecule type" value="Genomic_DNA"/>
</dbReference>
<dbReference type="OrthoDB" id="539192at2759"/>
<accession>A0A2V0NK65</accession>
<keyword evidence="3" id="KW-1185">Reference proteome</keyword>
<reference evidence="2 3" key="1">
    <citation type="journal article" date="2018" name="Sci. Rep.">
        <title>Raphidocelis subcapitata (=Pseudokirchneriella subcapitata) provides an insight into genome evolution and environmental adaptations in the Sphaeropleales.</title>
        <authorList>
            <person name="Suzuki S."/>
            <person name="Yamaguchi H."/>
            <person name="Nakajima N."/>
            <person name="Kawachi M."/>
        </authorList>
    </citation>
    <scope>NUCLEOTIDE SEQUENCE [LARGE SCALE GENOMIC DNA]</scope>
    <source>
        <strain evidence="2 3">NIES-35</strain>
    </source>
</reference>
<sequence>MSESASGEAVRRRRARSSADNGSEGDRPPPAKRARVEAAAEAGEDGGSLSYTLYVRWFGPSAGQTKVTALPLRAVSGVDALPELGKELVQKAYPEPNSQPEFLASPDFFRFTPLRECLAVPGDIVRTELRLVITHGGWEYCVLKRALTPAPTRDGDMLVTAIEFEGRPEEAILGTLGFRVSLIAYPCVAVRRTFLDGVKERLLRDPASFQGIL</sequence>
<evidence type="ECO:0000313" key="3">
    <source>
        <dbReference type="Proteomes" id="UP000247498"/>
    </source>
</evidence>
<comment type="caution">
    <text evidence="2">The sequence shown here is derived from an EMBL/GenBank/DDBJ whole genome shotgun (WGS) entry which is preliminary data.</text>
</comment>
<gene>
    <name evidence="2" type="ORF">Rsub_00382</name>
</gene>
<proteinExistence type="predicted"/>
<dbReference type="InParanoid" id="A0A2V0NK65"/>
<feature type="region of interest" description="Disordered" evidence="1">
    <location>
        <begin position="1"/>
        <end position="41"/>
    </location>
</feature>